<feature type="domain" description="Enoyl reductase (ER)" evidence="5">
    <location>
        <begin position="4"/>
        <end position="331"/>
    </location>
</feature>
<reference evidence="6" key="1">
    <citation type="submission" date="2024-06" db="EMBL/GenBank/DDBJ databases">
        <title>Complete genome of Salinicola endophyticus HNIBRBA4755.</title>
        <authorList>
            <person name="Shin S.Y."/>
            <person name="Kang H."/>
            <person name="Song J."/>
        </authorList>
    </citation>
    <scope>NUCLEOTIDE SEQUENCE</scope>
    <source>
        <strain evidence="6">HNIBRBA4755</strain>
    </source>
</reference>
<dbReference type="EMBL" id="CP159578">
    <property type="protein sequence ID" value="XCJ80731.1"/>
    <property type="molecule type" value="Genomic_DNA"/>
</dbReference>
<dbReference type="InterPro" id="IPR050129">
    <property type="entry name" value="Zn_alcohol_dh"/>
</dbReference>
<dbReference type="PANTHER" id="PTHR43401:SF5">
    <property type="entry name" value="ALCOHOL DEHYDROGENASE-RELATED"/>
    <property type="match status" value="1"/>
</dbReference>
<sequence length="338" mass="36088">MRAAVFHALHRPLEVRELTDPTPGADEVVVQVERCGICGSDLHMTEDAVFGLCPGDVLGHEYAGEIVGCGQEVTSLRPGQRVSVMPFRSCGRCLSCLSGEPAWCRQMVLEGGGYGEYAATAARQCIPLPEGVSTRDGAIVEPLAVALHGVQLSGLRPGDRVLILGAGPIGLAVAFWARRFGARQVVVQDIARYQEARAGDMGATGFVCAPDEPVAAATRQLGGEADIVFECAGVPGLIAQAIEQVRPHGTILLLGLCTRPDAFVPFAALSKEIRLQTAAFFSRREYESALDVLDAGAVEPRHLITEMVPLANVPAVFEALKSRTRQCKVLISHEQQQL</sequence>
<name>A0AB74U9P0_9GAMM</name>
<dbReference type="Gene3D" id="3.40.50.720">
    <property type="entry name" value="NAD(P)-binding Rossmann-like Domain"/>
    <property type="match status" value="1"/>
</dbReference>
<evidence type="ECO:0000259" key="5">
    <source>
        <dbReference type="SMART" id="SM00829"/>
    </source>
</evidence>
<gene>
    <name evidence="6" type="ORF">ABV408_06000</name>
</gene>
<accession>A0AB74U9P0</accession>
<dbReference type="InterPro" id="IPR020843">
    <property type="entry name" value="ER"/>
</dbReference>
<dbReference type="PROSITE" id="PS00059">
    <property type="entry name" value="ADH_ZINC"/>
    <property type="match status" value="1"/>
</dbReference>
<organism evidence="6">
    <name type="scientific">Salinicola endophyticus</name>
    <dbReference type="NCBI Taxonomy" id="1949083"/>
    <lineage>
        <taxon>Bacteria</taxon>
        <taxon>Pseudomonadati</taxon>
        <taxon>Pseudomonadota</taxon>
        <taxon>Gammaproteobacteria</taxon>
        <taxon>Oceanospirillales</taxon>
        <taxon>Halomonadaceae</taxon>
        <taxon>Salinicola</taxon>
    </lineage>
</organism>
<dbReference type="RefSeq" id="WP_353981541.1">
    <property type="nucleotide sequence ID" value="NZ_CP159578.1"/>
</dbReference>
<dbReference type="SMART" id="SM00829">
    <property type="entry name" value="PKS_ER"/>
    <property type="match status" value="1"/>
</dbReference>
<comment type="similarity">
    <text evidence="4">Belongs to the zinc-containing alcohol dehydrogenase family.</text>
</comment>
<evidence type="ECO:0000256" key="2">
    <source>
        <dbReference type="ARBA" id="ARBA00022833"/>
    </source>
</evidence>
<comment type="cofactor">
    <cofactor evidence="4">
        <name>Zn(2+)</name>
        <dbReference type="ChEBI" id="CHEBI:29105"/>
    </cofactor>
</comment>
<dbReference type="Pfam" id="PF00107">
    <property type="entry name" value="ADH_zinc_N"/>
    <property type="match status" value="1"/>
</dbReference>
<dbReference type="SUPFAM" id="SSF51735">
    <property type="entry name" value="NAD(P)-binding Rossmann-fold domains"/>
    <property type="match status" value="1"/>
</dbReference>
<proteinExistence type="inferred from homology"/>
<dbReference type="InterPro" id="IPR036291">
    <property type="entry name" value="NAD(P)-bd_dom_sf"/>
</dbReference>
<dbReference type="Gene3D" id="3.90.180.10">
    <property type="entry name" value="Medium-chain alcohol dehydrogenases, catalytic domain"/>
    <property type="match status" value="1"/>
</dbReference>
<dbReference type="PANTHER" id="PTHR43401">
    <property type="entry name" value="L-THREONINE 3-DEHYDROGENASE"/>
    <property type="match status" value="1"/>
</dbReference>
<dbReference type="InterPro" id="IPR011032">
    <property type="entry name" value="GroES-like_sf"/>
</dbReference>
<protein>
    <submittedName>
        <fullName evidence="6">Alcohol dehydrogenase catalytic domain-containing protein</fullName>
    </submittedName>
</protein>
<dbReference type="SUPFAM" id="SSF50129">
    <property type="entry name" value="GroES-like"/>
    <property type="match status" value="1"/>
</dbReference>
<keyword evidence="3" id="KW-0560">Oxidoreductase</keyword>
<dbReference type="Pfam" id="PF08240">
    <property type="entry name" value="ADH_N"/>
    <property type="match status" value="1"/>
</dbReference>
<keyword evidence="2 4" id="KW-0862">Zinc</keyword>
<dbReference type="AlphaFoldDB" id="A0AB74U9P0"/>
<evidence type="ECO:0000256" key="1">
    <source>
        <dbReference type="ARBA" id="ARBA00022723"/>
    </source>
</evidence>
<dbReference type="InterPro" id="IPR013149">
    <property type="entry name" value="ADH-like_C"/>
</dbReference>
<dbReference type="InterPro" id="IPR013154">
    <property type="entry name" value="ADH-like_N"/>
</dbReference>
<evidence type="ECO:0000256" key="3">
    <source>
        <dbReference type="ARBA" id="ARBA00023002"/>
    </source>
</evidence>
<evidence type="ECO:0000313" key="6">
    <source>
        <dbReference type="EMBL" id="XCJ80731.1"/>
    </source>
</evidence>
<dbReference type="GO" id="GO:0008270">
    <property type="term" value="F:zinc ion binding"/>
    <property type="evidence" value="ECO:0007669"/>
    <property type="project" value="InterPro"/>
</dbReference>
<dbReference type="GO" id="GO:0016616">
    <property type="term" value="F:oxidoreductase activity, acting on the CH-OH group of donors, NAD or NADP as acceptor"/>
    <property type="evidence" value="ECO:0007669"/>
    <property type="project" value="UniProtKB-ARBA"/>
</dbReference>
<dbReference type="InterPro" id="IPR002328">
    <property type="entry name" value="ADH_Zn_CS"/>
</dbReference>
<keyword evidence="1 4" id="KW-0479">Metal-binding</keyword>
<evidence type="ECO:0000256" key="4">
    <source>
        <dbReference type="RuleBase" id="RU361277"/>
    </source>
</evidence>